<accession>E3FMB4</accession>
<dbReference type="KEGG" id="sur:STAUR_1509"/>
<keyword evidence="2" id="KW-1185">Reference proteome</keyword>
<dbReference type="RefSeq" id="WP_013374725.1">
    <property type="nucleotide sequence ID" value="NC_014623.1"/>
</dbReference>
<evidence type="ECO:0000313" key="1">
    <source>
        <dbReference type="EMBL" id="ADO69313.1"/>
    </source>
</evidence>
<evidence type="ECO:0000313" key="2">
    <source>
        <dbReference type="Proteomes" id="UP000001351"/>
    </source>
</evidence>
<dbReference type="Proteomes" id="UP000001351">
    <property type="component" value="Chromosome"/>
</dbReference>
<reference evidence="1 2" key="1">
    <citation type="journal article" date="2011" name="Mol. Biol. Evol.">
        <title>Comparative genomic analysis of fruiting body formation in Myxococcales.</title>
        <authorList>
            <person name="Huntley S."/>
            <person name="Hamann N."/>
            <person name="Wegener-Feldbrugge S."/>
            <person name="Treuner-Lange A."/>
            <person name="Kube M."/>
            <person name="Reinhardt R."/>
            <person name="Klages S."/>
            <person name="Muller R."/>
            <person name="Ronning C.M."/>
            <person name="Nierman W.C."/>
            <person name="Sogaard-Andersen L."/>
        </authorList>
    </citation>
    <scope>NUCLEOTIDE SEQUENCE [LARGE SCALE GENOMIC DNA]</scope>
    <source>
        <strain evidence="1 2">DW4/3-1</strain>
    </source>
</reference>
<dbReference type="HOGENOM" id="CLU_2588059_0_0_7"/>
<dbReference type="AlphaFoldDB" id="E3FMB4"/>
<organism evidence="1 2">
    <name type="scientific">Stigmatella aurantiaca (strain DW4/3-1)</name>
    <dbReference type="NCBI Taxonomy" id="378806"/>
    <lineage>
        <taxon>Bacteria</taxon>
        <taxon>Pseudomonadati</taxon>
        <taxon>Myxococcota</taxon>
        <taxon>Myxococcia</taxon>
        <taxon>Myxococcales</taxon>
        <taxon>Cystobacterineae</taxon>
        <taxon>Archangiaceae</taxon>
        <taxon>Stigmatella</taxon>
    </lineage>
</organism>
<sequence length="80" mass="8887">MCQRTRLATSYTDAQGIEQAVLLVYAYSPKRFGFYRAPAHALSTNSWTQIGETNVLDSDDQFQCFGLVTQASAGEDVVYI</sequence>
<proteinExistence type="predicted"/>
<protein>
    <submittedName>
        <fullName evidence="1">Uncharacterized protein</fullName>
    </submittedName>
</protein>
<dbReference type="EMBL" id="CP002271">
    <property type="protein sequence ID" value="ADO69313.1"/>
    <property type="molecule type" value="Genomic_DNA"/>
</dbReference>
<dbReference type="OrthoDB" id="8773977at2"/>
<gene>
    <name evidence="1" type="ordered locus">STAUR_1509</name>
</gene>
<name>E3FMB4_STIAD</name>